<name>A0A238K728_9RHOB</name>
<proteinExistence type="predicted"/>
<protein>
    <submittedName>
        <fullName evidence="1">Uncharacterized protein</fullName>
    </submittedName>
</protein>
<sequence>MRIFGFAFFLSVLGSHSVAQSQTLDISVIRAVGAVCAAGFSPEIQGNLDSKLTTTFAALAGGGGSSMNAGQVGMVLETLSYNPGTDADQSYSKCIADTMQAVLAVSEAANSAASGRDIIDSSLLADPLQVMRSGDRFTMAIGESRAVSTETLLFALHTVDIYNGRNYVGLNIADLAAGRSDSVETYQSQVLKLNDRCSVSPYAFNLEKKTASFLVYCAD</sequence>
<evidence type="ECO:0000313" key="1">
    <source>
        <dbReference type="EMBL" id="SMX38277.1"/>
    </source>
</evidence>
<organism evidence="1 2">
    <name type="scientific">Maliponia aquimaris</name>
    <dbReference type="NCBI Taxonomy" id="1673631"/>
    <lineage>
        <taxon>Bacteria</taxon>
        <taxon>Pseudomonadati</taxon>
        <taxon>Pseudomonadota</taxon>
        <taxon>Alphaproteobacteria</taxon>
        <taxon>Rhodobacterales</taxon>
        <taxon>Paracoccaceae</taxon>
        <taxon>Maliponia</taxon>
    </lineage>
</organism>
<gene>
    <name evidence="1" type="ORF">MAA8898_01463</name>
</gene>
<dbReference type="RefSeq" id="WP_094020307.1">
    <property type="nucleotide sequence ID" value="NZ_FXYF01000003.1"/>
</dbReference>
<reference evidence="1 2" key="1">
    <citation type="submission" date="2017-05" db="EMBL/GenBank/DDBJ databases">
        <authorList>
            <person name="Song R."/>
            <person name="Chenine A.L."/>
            <person name="Ruprecht R.M."/>
        </authorList>
    </citation>
    <scope>NUCLEOTIDE SEQUENCE [LARGE SCALE GENOMIC DNA]</scope>
    <source>
        <strain evidence="1 2">CECT 8898</strain>
    </source>
</reference>
<dbReference type="EMBL" id="FXYF01000003">
    <property type="protein sequence ID" value="SMX38277.1"/>
    <property type="molecule type" value="Genomic_DNA"/>
</dbReference>
<evidence type="ECO:0000313" key="2">
    <source>
        <dbReference type="Proteomes" id="UP000207598"/>
    </source>
</evidence>
<dbReference type="AlphaFoldDB" id="A0A238K728"/>
<dbReference type="OrthoDB" id="9835553at2"/>
<keyword evidence="2" id="KW-1185">Reference proteome</keyword>
<accession>A0A238K728</accession>
<dbReference type="Proteomes" id="UP000207598">
    <property type="component" value="Unassembled WGS sequence"/>
</dbReference>